<dbReference type="RefSeq" id="XP_013316337.1">
    <property type="nucleotide sequence ID" value="XM_013460883.1"/>
</dbReference>
<dbReference type="GeneID" id="25326390"/>
<evidence type="ECO:0000256" key="1">
    <source>
        <dbReference type="SAM" id="MobiDB-lite"/>
    </source>
</evidence>
<accession>A0A0D2EJZ2</accession>
<organism evidence="2 3">
    <name type="scientific">Exophiala xenobiotica</name>
    <dbReference type="NCBI Taxonomy" id="348802"/>
    <lineage>
        <taxon>Eukaryota</taxon>
        <taxon>Fungi</taxon>
        <taxon>Dikarya</taxon>
        <taxon>Ascomycota</taxon>
        <taxon>Pezizomycotina</taxon>
        <taxon>Eurotiomycetes</taxon>
        <taxon>Chaetothyriomycetidae</taxon>
        <taxon>Chaetothyriales</taxon>
        <taxon>Herpotrichiellaceae</taxon>
        <taxon>Exophiala</taxon>
    </lineage>
</organism>
<gene>
    <name evidence="2" type="ORF">PV05_04482</name>
</gene>
<protein>
    <submittedName>
        <fullName evidence="2">Uncharacterized protein</fullName>
    </submittedName>
</protein>
<name>A0A0D2EJZ2_9EURO</name>
<evidence type="ECO:0000313" key="3">
    <source>
        <dbReference type="Proteomes" id="UP000054342"/>
    </source>
</evidence>
<feature type="compositionally biased region" description="Basic and acidic residues" evidence="1">
    <location>
        <begin position="43"/>
        <end position="60"/>
    </location>
</feature>
<proteinExistence type="predicted"/>
<dbReference type="HOGENOM" id="CLU_2941719_0_0_1"/>
<feature type="region of interest" description="Disordered" evidence="1">
    <location>
        <begin position="28"/>
        <end position="60"/>
    </location>
</feature>
<dbReference type="Proteomes" id="UP000054342">
    <property type="component" value="Unassembled WGS sequence"/>
</dbReference>
<evidence type="ECO:0000313" key="2">
    <source>
        <dbReference type="EMBL" id="KIW55753.1"/>
    </source>
</evidence>
<reference evidence="2 3" key="1">
    <citation type="submission" date="2015-01" db="EMBL/GenBank/DDBJ databases">
        <title>The Genome Sequence of Exophiala xenobiotica CBS118157.</title>
        <authorList>
            <consortium name="The Broad Institute Genomics Platform"/>
            <person name="Cuomo C."/>
            <person name="de Hoog S."/>
            <person name="Gorbushina A."/>
            <person name="Stielow B."/>
            <person name="Teixiera M."/>
            <person name="Abouelleil A."/>
            <person name="Chapman S.B."/>
            <person name="Priest M."/>
            <person name="Young S.K."/>
            <person name="Wortman J."/>
            <person name="Nusbaum C."/>
            <person name="Birren B."/>
        </authorList>
    </citation>
    <scope>NUCLEOTIDE SEQUENCE [LARGE SCALE GENOMIC DNA]</scope>
    <source>
        <strain evidence="2 3">CBS 118157</strain>
    </source>
</reference>
<keyword evidence="3" id="KW-1185">Reference proteome</keyword>
<dbReference type="EMBL" id="KN847319">
    <property type="protein sequence ID" value="KIW55753.1"/>
    <property type="molecule type" value="Genomic_DNA"/>
</dbReference>
<dbReference type="AlphaFoldDB" id="A0A0D2EJZ2"/>
<sequence length="60" mass="6801">MNGADKGTSSDTYFAAAEFLKRRELAGVKMPRQKKAKTTSNTKETKHVRLDGRTEEVEER</sequence>